<sequence length="125" mass="14258">MSWNLNNTSTWAIDSDSVQEAGCIHTCQGLEFDYVGVIIGDDIRYIDGQLITDYTKRAKTDQSLKGISKLIKADKLKGERMADEIIRNTYRILMTRGLKGCFVYCTDKGLEGYLRKRLERLSLPE</sequence>
<evidence type="ECO:0000313" key="2">
    <source>
        <dbReference type="EMBL" id="MBP1937628.1"/>
    </source>
</evidence>
<name>A0ABS4H516_9BACL</name>
<comment type="caution">
    <text evidence="2">The sequence shown here is derived from an EMBL/GenBank/DDBJ whole genome shotgun (WGS) entry which is preliminary data.</text>
</comment>
<evidence type="ECO:0000259" key="1">
    <source>
        <dbReference type="Pfam" id="PF09848"/>
    </source>
</evidence>
<keyword evidence="3" id="KW-1185">Reference proteome</keyword>
<proteinExistence type="predicted"/>
<evidence type="ECO:0000313" key="3">
    <source>
        <dbReference type="Proteomes" id="UP001519273"/>
    </source>
</evidence>
<accession>A0ABS4H516</accession>
<reference evidence="2 3" key="1">
    <citation type="submission" date="2021-03" db="EMBL/GenBank/DDBJ databases">
        <title>Genomic Encyclopedia of Type Strains, Phase IV (KMG-IV): sequencing the most valuable type-strain genomes for metagenomic binning, comparative biology and taxonomic classification.</title>
        <authorList>
            <person name="Goeker M."/>
        </authorList>
    </citation>
    <scope>NUCLEOTIDE SEQUENCE [LARGE SCALE GENOMIC DNA]</scope>
    <source>
        <strain evidence="2 3">DSM 23491</strain>
    </source>
</reference>
<protein>
    <submittedName>
        <fullName evidence="2">DUF2075 family protein</fullName>
    </submittedName>
</protein>
<gene>
    <name evidence="2" type="ORF">J2Z20_002541</name>
</gene>
<dbReference type="EMBL" id="JAGGKP010000006">
    <property type="protein sequence ID" value="MBP1937628.1"/>
    <property type="molecule type" value="Genomic_DNA"/>
</dbReference>
<dbReference type="Proteomes" id="UP001519273">
    <property type="component" value="Unassembled WGS sequence"/>
</dbReference>
<dbReference type="InterPro" id="IPR018647">
    <property type="entry name" value="SLFN_3-like_DNA/RNA_helicase"/>
</dbReference>
<dbReference type="Pfam" id="PF09848">
    <property type="entry name" value="SLFN-g3_helicase"/>
    <property type="match status" value="1"/>
</dbReference>
<organism evidence="2 3">
    <name type="scientific">Paenibacillus sediminis</name>
    <dbReference type="NCBI Taxonomy" id="664909"/>
    <lineage>
        <taxon>Bacteria</taxon>
        <taxon>Bacillati</taxon>
        <taxon>Bacillota</taxon>
        <taxon>Bacilli</taxon>
        <taxon>Bacillales</taxon>
        <taxon>Paenibacillaceae</taxon>
        <taxon>Paenibacillus</taxon>
    </lineage>
</organism>
<feature type="domain" description="Schlafen group 3-like DNA/RNA helicase" evidence="1">
    <location>
        <begin position="1"/>
        <end position="107"/>
    </location>
</feature>